<dbReference type="InterPro" id="IPR011704">
    <property type="entry name" value="ATPase_dyneun-rel_AAA"/>
</dbReference>
<keyword evidence="2" id="KW-0547">Nucleotide-binding</keyword>
<dbReference type="CDD" id="cd00009">
    <property type="entry name" value="AAA"/>
    <property type="match status" value="1"/>
</dbReference>
<proteinExistence type="predicted"/>
<dbReference type="SUPFAM" id="SSF52540">
    <property type="entry name" value="P-loop containing nucleoside triphosphate hydrolases"/>
    <property type="match status" value="1"/>
</dbReference>
<dbReference type="EMBL" id="AP023440">
    <property type="protein sequence ID" value="BCL26510.1"/>
    <property type="molecule type" value="Genomic_DNA"/>
</dbReference>
<dbReference type="InterPro" id="IPR027417">
    <property type="entry name" value="P-loop_NTPase"/>
</dbReference>
<dbReference type="InterPro" id="IPR003593">
    <property type="entry name" value="AAA+_ATPase"/>
</dbReference>
<dbReference type="SMART" id="SM00382">
    <property type="entry name" value="AAA"/>
    <property type="match status" value="1"/>
</dbReference>
<dbReference type="GO" id="GO:0005524">
    <property type="term" value="F:ATP binding"/>
    <property type="evidence" value="ECO:0007669"/>
    <property type="project" value="UniProtKB-KW"/>
</dbReference>
<accession>A0A7G1NXR2</accession>
<reference evidence="2 3" key="1">
    <citation type="journal article" date="2014" name="Int. J. Syst. Evol. Microbiol.">
        <title>Complete genome sequence of Corynebacterium casei LMG S-19264T (=DSM 44701T), isolated from a smear-ripened cheese.</title>
        <authorList>
            <consortium name="US DOE Joint Genome Institute (JGI-PGF)"/>
            <person name="Walter F."/>
            <person name="Albersmeier A."/>
            <person name="Kalinowski J."/>
            <person name="Ruckert C."/>
        </authorList>
    </citation>
    <scope>NUCLEOTIDE SEQUENCE [LARGE SCALE GENOMIC DNA]</scope>
    <source>
        <strain evidence="2 3">JCM 4677</strain>
    </source>
</reference>
<dbReference type="Pfam" id="PF07728">
    <property type="entry name" value="AAA_5"/>
    <property type="match status" value="1"/>
</dbReference>
<protein>
    <submittedName>
        <fullName evidence="2">ATP-binding protein</fullName>
    </submittedName>
</protein>
<dbReference type="AlphaFoldDB" id="A0A7G1NXR2"/>
<feature type="domain" description="AAA+ ATPase" evidence="1">
    <location>
        <begin position="46"/>
        <end position="177"/>
    </location>
</feature>
<evidence type="ECO:0000313" key="3">
    <source>
        <dbReference type="Proteomes" id="UP000516444"/>
    </source>
</evidence>
<dbReference type="Gene3D" id="3.40.50.300">
    <property type="entry name" value="P-loop containing nucleotide triphosphate hydrolases"/>
    <property type="match status" value="1"/>
</dbReference>
<organism evidence="2 3">
    <name type="scientific">Streptomyces aurantiacus</name>
    <dbReference type="NCBI Taxonomy" id="47760"/>
    <lineage>
        <taxon>Bacteria</taxon>
        <taxon>Bacillati</taxon>
        <taxon>Actinomycetota</taxon>
        <taxon>Actinomycetes</taxon>
        <taxon>Kitasatosporales</taxon>
        <taxon>Streptomycetaceae</taxon>
        <taxon>Streptomyces</taxon>
        <taxon>Streptomyces aurantiacus group</taxon>
    </lineage>
</organism>
<dbReference type="KEGG" id="sgm:GCM10017557_13690"/>
<keyword evidence="2" id="KW-0067">ATP-binding</keyword>
<gene>
    <name evidence="2" type="ORF">GCM10017557_13690</name>
</gene>
<dbReference type="Proteomes" id="UP000516444">
    <property type="component" value="Chromosome"/>
</dbReference>
<evidence type="ECO:0000313" key="2">
    <source>
        <dbReference type="EMBL" id="BCL26510.1"/>
    </source>
</evidence>
<name>A0A7G1NXR2_9ACTN</name>
<sequence>MSCGAGPEPHTLSVPDIRTTRRSHCVQAAVTVTPTRIPELLLGLATVRPVFLWGAPGIGKSSLVREFAESLGLECVSLLGTQLAPEDLIGVPQIRDGRSVFCPPEAIARDEPYCLFLDELNAATPDVQKAFYSLILDRRIGNYELPAGSIVIGAGNRSTDNALARPIASALVNRLTHVHLEASAKDWLVWAAANDIHPWVLDHLTDRPDHLWSKPPKTEEPFSTPRSWHMLSDALRSFGPTLDEPTLKVIAHGTLTPAHAVAFCGYVKIVRSRFGIESIIKGEARWPHRVEDRDLLYYLAESFRGRLVKELPASKEHASANGRQTAYRAKSLLVQLAEISVEVAQSVIASDEDGNPVLPAWFLVEAARDMPRLVEARR</sequence>
<dbReference type="GO" id="GO:0016887">
    <property type="term" value="F:ATP hydrolysis activity"/>
    <property type="evidence" value="ECO:0007669"/>
    <property type="project" value="InterPro"/>
</dbReference>
<evidence type="ECO:0000259" key="1">
    <source>
        <dbReference type="SMART" id="SM00382"/>
    </source>
</evidence>
<keyword evidence="3" id="KW-1185">Reference proteome</keyword>